<feature type="region of interest" description="Disordered" evidence="1">
    <location>
        <begin position="616"/>
        <end position="744"/>
    </location>
</feature>
<name>A0ABM1E184_PRICU</name>
<feature type="region of interest" description="Disordered" evidence="1">
    <location>
        <begin position="241"/>
        <end position="276"/>
    </location>
</feature>
<organism evidence="2 3">
    <name type="scientific">Priapulus caudatus</name>
    <name type="common">Priapulid worm</name>
    <dbReference type="NCBI Taxonomy" id="37621"/>
    <lineage>
        <taxon>Eukaryota</taxon>
        <taxon>Metazoa</taxon>
        <taxon>Ecdysozoa</taxon>
        <taxon>Scalidophora</taxon>
        <taxon>Priapulida</taxon>
        <taxon>Priapulimorpha</taxon>
        <taxon>Priapulimorphida</taxon>
        <taxon>Priapulidae</taxon>
        <taxon>Priapulus</taxon>
    </lineage>
</organism>
<sequence length="1085" mass="117098">MAGADGIQALHKRSKRLNDAGSIRYSIPKCIPVKSVTDDAEAALQQLHTQQRTLEDNLASVLRVRELANWYTYIDGMIVDGPESAKIRIHNLVAEQFNKLDTDIKEANSSPVKSKSRTDVAEHVSRSKAAGKTSVKTKPVGNKMKPSSMSSAGDKLVKPTVRSKTTRNLEHDTRKKTIPQQMRAESFTTLQSRPEAKVQPVNSYHRSSVRQPYLRWGSSQWQMHLPQIMPSHFEGIEMKSAKVQTSEQTSLDDLHDGDERVSPQQKTFRPQSETDQPIPAAISLGITRTPPSSFTASQGSASTPLTRTPATLGTMMSGAVVDDSRRQRNVGFVSVKAGKTKPRLSLQVLPNIEIPSHKADASMDQPNYLLVTEKEEEEVSDTSSTEGDGVLLPGFRQTSPQPHTRPTHLIEPTKLSLHDHQPHGPSSDTLAENLLQRKSVEDKAKQWIEQELLARIVGEMRKADDEQTRHVVDVDVAGSSSEDSRSHGNTTRFLGARGLQAFINAGLQVDGALLESLLKEAILEEIRSLLGERQSPQPSLIPAAEDIPHTESPVAMPPVRSRSITPDVTPTLSPVSSHSSIKEEAEDSPTPQQQPTPDNSRVSEEILKPGMLALEEAESSTVVHTSSPPIAASPTPTPTPLPAPTPPPTSPPSPVPSVPTPSPPSEPSVASPVASERSELSVPDIPNEEENRSRELSPVVVEMVPQTPAEFQLPPKLPSPEPEPSPPSSAAEQTSSVSEESSSVIQDSYTSTGWSLSEGEWLLGGLHTNLHRPGMMPASTDSTMRGIWDIEEDELEPGQVPPGRRAAAAAAADGSIALLLARIDKGLNATVSEEASKGELMYNYSAGELSVAGRYLPMTNHAKVAHVQFELPTSPGEVPHHHGLQGMSYAPLATSECQADAEDNSQLDVVSEGQKLELPLPFHVKTMDHQQDDHSGSDGGSGEVNPIRKPPAVPGAEAVPVTIRRRMSDQPNASKITVTAMDDDDEEEDDSSNTSNNPGNKDIEHNDASTISDRPTSSRLEITALDDSDSDGEELAYEISNEGERSVSSDHAGYSDQIAGQSHDGDGTGTLLGTLHNIPDLIDSS</sequence>
<dbReference type="PANTHER" id="PTHR15721:SF2">
    <property type="entry name" value="PROTEIN TALPID3"/>
    <property type="match status" value="1"/>
</dbReference>
<dbReference type="InterPro" id="IPR029246">
    <property type="entry name" value="TALPID3"/>
</dbReference>
<feature type="region of interest" description="Disordered" evidence="1">
    <location>
        <begin position="184"/>
        <end position="203"/>
    </location>
</feature>
<feature type="region of interest" description="Disordered" evidence="1">
    <location>
        <begin position="106"/>
        <end position="174"/>
    </location>
</feature>
<feature type="compositionally biased region" description="Basic and acidic residues" evidence="1">
    <location>
        <begin position="116"/>
        <end position="125"/>
    </location>
</feature>
<dbReference type="PANTHER" id="PTHR15721">
    <property type="entry name" value="KIAA0586 PROTEIN"/>
    <property type="match status" value="1"/>
</dbReference>
<protein>
    <submittedName>
        <fullName evidence="3">Protein TALPID3-like</fullName>
    </submittedName>
</protein>
<feature type="compositionally biased region" description="Acidic residues" evidence="1">
    <location>
        <begin position="981"/>
        <end position="991"/>
    </location>
</feature>
<feature type="compositionally biased region" description="Acidic residues" evidence="1">
    <location>
        <begin position="1024"/>
        <end position="1036"/>
    </location>
</feature>
<feature type="compositionally biased region" description="Polar residues" evidence="1">
    <location>
        <begin position="242"/>
        <end position="251"/>
    </location>
</feature>
<feature type="compositionally biased region" description="Polar residues" evidence="1">
    <location>
        <begin position="1008"/>
        <end position="1020"/>
    </location>
</feature>
<dbReference type="GeneID" id="106807945"/>
<feature type="region of interest" description="Disordered" evidence="1">
    <location>
        <begin position="533"/>
        <end position="601"/>
    </location>
</feature>
<dbReference type="Pfam" id="PF15324">
    <property type="entry name" value="TALPID3"/>
    <property type="match status" value="2"/>
</dbReference>
<reference evidence="3" key="1">
    <citation type="submission" date="2025-08" db="UniProtKB">
        <authorList>
            <consortium name="RefSeq"/>
        </authorList>
    </citation>
    <scope>IDENTIFICATION</scope>
</reference>
<feature type="compositionally biased region" description="Polar residues" evidence="1">
    <location>
        <begin position="289"/>
        <end position="310"/>
    </location>
</feature>
<feature type="compositionally biased region" description="Basic and acidic residues" evidence="1">
    <location>
        <begin position="252"/>
        <end position="261"/>
    </location>
</feature>
<feature type="compositionally biased region" description="Pro residues" evidence="1">
    <location>
        <begin position="715"/>
        <end position="727"/>
    </location>
</feature>
<evidence type="ECO:0000313" key="2">
    <source>
        <dbReference type="Proteomes" id="UP000695022"/>
    </source>
</evidence>
<accession>A0ABM1E184</accession>
<dbReference type="RefSeq" id="XP_014665955.1">
    <property type="nucleotide sequence ID" value="XM_014810469.1"/>
</dbReference>
<dbReference type="Proteomes" id="UP000695022">
    <property type="component" value="Unplaced"/>
</dbReference>
<evidence type="ECO:0000313" key="3">
    <source>
        <dbReference type="RefSeq" id="XP_014665955.1"/>
    </source>
</evidence>
<feature type="compositionally biased region" description="Polar residues" evidence="1">
    <location>
        <begin position="262"/>
        <end position="275"/>
    </location>
</feature>
<keyword evidence="2" id="KW-1185">Reference proteome</keyword>
<feature type="region of interest" description="Disordered" evidence="1">
    <location>
        <begin position="374"/>
        <end position="408"/>
    </location>
</feature>
<feature type="region of interest" description="Disordered" evidence="1">
    <location>
        <begin position="928"/>
        <end position="1085"/>
    </location>
</feature>
<gene>
    <name evidence="3" type="primary">LOC106807945</name>
</gene>
<feature type="compositionally biased region" description="Pro residues" evidence="1">
    <location>
        <begin position="635"/>
        <end position="666"/>
    </location>
</feature>
<feature type="compositionally biased region" description="Polar residues" evidence="1">
    <location>
        <begin position="562"/>
        <end position="579"/>
    </location>
</feature>
<feature type="region of interest" description="Disordered" evidence="1">
    <location>
        <begin position="288"/>
        <end position="310"/>
    </location>
</feature>
<feature type="compositionally biased region" description="Low complexity" evidence="1">
    <location>
        <begin position="728"/>
        <end position="744"/>
    </location>
</feature>
<feature type="compositionally biased region" description="Low complexity" evidence="1">
    <location>
        <begin position="625"/>
        <end position="634"/>
    </location>
</feature>
<evidence type="ECO:0000256" key="1">
    <source>
        <dbReference type="SAM" id="MobiDB-lite"/>
    </source>
</evidence>
<proteinExistence type="predicted"/>